<feature type="compositionally biased region" description="Polar residues" evidence="1">
    <location>
        <begin position="223"/>
        <end position="236"/>
    </location>
</feature>
<dbReference type="GeneID" id="8048254"/>
<feature type="compositionally biased region" description="Polar residues" evidence="1">
    <location>
        <begin position="25"/>
        <end position="36"/>
    </location>
</feature>
<feature type="compositionally biased region" description="Low complexity" evidence="1">
    <location>
        <begin position="526"/>
        <end position="535"/>
    </location>
</feature>
<feature type="region of interest" description="Disordered" evidence="1">
    <location>
        <begin position="178"/>
        <end position="236"/>
    </location>
</feature>
<organism evidence="3 4">
    <name type="scientific">Candida dubliniensis (strain CD36 / ATCC MYA-646 / CBS 7987 / NCPF 3949 / NRRL Y-17841)</name>
    <name type="common">Yeast</name>
    <dbReference type="NCBI Taxonomy" id="573826"/>
    <lineage>
        <taxon>Eukaryota</taxon>
        <taxon>Fungi</taxon>
        <taxon>Dikarya</taxon>
        <taxon>Ascomycota</taxon>
        <taxon>Saccharomycotina</taxon>
        <taxon>Pichiomycetes</taxon>
        <taxon>Debaryomycetaceae</taxon>
        <taxon>Candida/Lodderomyces clade</taxon>
        <taxon>Candida</taxon>
    </lineage>
</organism>
<dbReference type="HOGENOM" id="CLU_022727_0_0_1"/>
<dbReference type="VEuPathDB" id="FungiDB:CD36_53700"/>
<dbReference type="CGD" id="CAL0000166053">
    <property type="gene designation" value="Cd36_53700"/>
</dbReference>
<feature type="region of interest" description="Disordered" evidence="1">
    <location>
        <begin position="1"/>
        <end position="36"/>
    </location>
</feature>
<feature type="compositionally biased region" description="Basic and acidic residues" evidence="1">
    <location>
        <begin position="804"/>
        <end position="824"/>
    </location>
</feature>
<sequence length="851" mass="95185">MNSTTSPTSPTSPTTKSKLPPPLTHLNTAPQLTQIHSDTELITDKDRSGHHIINNNNNNNSTTTTTNTTTNNKSTLMNNSSTTTTTTTTNGDSTNKSKRQQANDLYNSLRNKQSDNYRFVEFTDKKPTPGAQPQLQPQPRQYVKQVSFDDINIQYDMDDIPDPDDDFGWELYKLKNRDRLSGTNNNNPNNSLPGYSVGSSIGRGRGLGRGRDTLRTPSPLGNVGSSRLSPSPNRTSLNYEDLDLETRLDIAQMIQYPSTPITTKRFCTLKKSHKKFDQLYKDQSYRIIRPMFRTILVYISGRIHTWVALDWILSKFIEDGDHIIIIASIDPCLLNTKDYKDRSRRSTSRTRMSLSPAKIGSQSSLIRGNTLSPQRSRTDESQPFQPTSDIYDPFIRLKEKSRPENIVKIANNLMDYIMKVINPKIITRITVELVEGDTKGVLQDMYRLYEPSLVCTGAKPNARVGAPLRSWQSSKLTDRLIKNFPLPVIAVPAVNMCEFEYDLQNKLNGTINAKTIDQQNELNVSNNILENGNTNNEEEDDSELGEENDDNNNDNNNDNDNDDDNDDDDENDVRSIQSSVSMSSEDSYDSFIEVADVYLEHKRDLQKDLQHLEQTQSINNENYYADMVKLISDESVALCTEIISIQPNFIGNGAKLAREITGSNSFGNVPYKTKSMLDPSAPGGGGGSGINGNKPSLSFKELKEQLKLNKIKTESAVNTPISGSTSSFGTPIVSTSSSSPQKQDPPSIKIDDISSPTTTTTTATTSSTTTSSELPETSLRFGNLEKPSIQSRRKKPSMLHKCLSHSDDSVDRPKLEARKSHPDVLEHIRDEIKPRDNNNNKKKKKKFLGIF</sequence>
<feature type="compositionally biased region" description="Low complexity" evidence="1">
    <location>
        <begin position="726"/>
        <end position="779"/>
    </location>
</feature>
<evidence type="ECO:0000313" key="2">
    <source>
        <dbReference type="CGD" id="CAL0000166053"/>
    </source>
</evidence>
<feature type="region of interest" description="Disordered" evidence="1">
    <location>
        <begin position="832"/>
        <end position="851"/>
    </location>
</feature>
<keyword evidence="4" id="KW-1185">Reference proteome</keyword>
<dbReference type="AlphaFoldDB" id="B9WHV3"/>
<dbReference type="OrthoDB" id="843225at2759"/>
<feature type="region of interest" description="Disordered" evidence="1">
    <location>
        <begin position="677"/>
        <end position="696"/>
    </location>
</feature>
<dbReference type="KEGG" id="cdu:CD36_53700"/>
<dbReference type="eggNOG" id="ENOG502RISH">
    <property type="taxonomic scope" value="Eukaryota"/>
</dbReference>
<feature type="region of interest" description="Disordered" evidence="1">
    <location>
        <begin position="522"/>
        <end position="587"/>
    </location>
</feature>
<evidence type="ECO:0000313" key="3">
    <source>
        <dbReference type="EMBL" id="CAX41747.1"/>
    </source>
</evidence>
<feature type="region of interest" description="Disordered" evidence="1">
    <location>
        <begin position="48"/>
        <end position="99"/>
    </location>
</feature>
<feature type="compositionally biased region" description="Acidic residues" evidence="1">
    <location>
        <begin position="536"/>
        <end position="571"/>
    </location>
</feature>
<feature type="compositionally biased region" description="Basic residues" evidence="1">
    <location>
        <begin position="840"/>
        <end position="851"/>
    </location>
</feature>
<proteinExistence type="predicted"/>
<name>B9WHV3_CANDC</name>
<feature type="compositionally biased region" description="Low complexity" evidence="1">
    <location>
        <begin position="575"/>
        <end position="585"/>
    </location>
</feature>
<accession>B9WHV3</accession>
<dbReference type="Proteomes" id="UP000002605">
    <property type="component" value="Chromosome 5"/>
</dbReference>
<evidence type="ECO:0008006" key="5">
    <source>
        <dbReference type="Google" id="ProtNLM"/>
    </source>
</evidence>
<dbReference type="EMBL" id="FM992692">
    <property type="protein sequence ID" value="CAX41747.1"/>
    <property type="molecule type" value="Genomic_DNA"/>
</dbReference>
<feature type="compositionally biased region" description="Low complexity" evidence="1">
    <location>
        <begin position="1"/>
        <end position="18"/>
    </location>
</feature>
<feature type="region of interest" description="Disordered" evidence="1">
    <location>
        <begin position="718"/>
        <end position="824"/>
    </location>
</feature>
<protein>
    <recommendedName>
        <fullName evidence="5">UspA domain-containing protein</fullName>
    </recommendedName>
</protein>
<evidence type="ECO:0000313" key="4">
    <source>
        <dbReference type="Proteomes" id="UP000002605"/>
    </source>
</evidence>
<reference evidence="3 4" key="1">
    <citation type="journal article" date="2009" name="Genome Res.">
        <title>Comparative genomics of the fungal pathogens Candida dubliniensis and Candida albicans.</title>
        <authorList>
            <person name="Jackson A.P."/>
            <person name="Gamble J.A."/>
            <person name="Yeomans T."/>
            <person name="Moran G.P."/>
            <person name="Saunders D."/>
            <person name="Harris D."/>
            <person name="Aslett M."/>
            <person name="Barrell J.F."/>
            <person name="Butler G."/>
            <person name="Citiulo F."/>
            <person name="Coleman D.C."/>
            <person name="de Groot P.W.J."/>
            <person name="Goodwin T.J."/>
            <person name="Quail M.A."/>
            <person name="McQuillan J."/>
            <person name="Munro C.A."/>
            <person name="Pain A."/>
            <person name="Poulter R.T."/>
            <person name="Rajandream M.A."/>
            <person name="Renauld H."/>
            <person name="Spiering M.J."/>
            <person name="Tivey A."/>
            <person name="Gow N.A.R."/>
            <person name="Barrell B."/>
            <person name="Sullivan D.J."/>
            <person name="Berriman M."/>
        </authorList>
    </citation>
    <scope>NUCLEOTIDE SEQUENCE [LARGE SCALE GENOMIC DNA]</scope>
    <source>
        <strain evidence="4">CD36 / ATCC MYA-646 / CBS 7987 / NCPF 3949 / NRRL Y-17841</strain>
    </source>
</reference>
<feature type="compositionally biased region" description="Low complexity" evidence="1">
    <location>
        <begin position="54"/>
        <end position="94"/>
    </location>
</feature>
<dbReference type="RefSeq" id="XP_002420665.1">
    <property type="nucleotide sequence ID" value="XM_002420620.1"/>
</dbReference>
<gene>
    <name evidence="2" type="ordered locus">Cd36_53700</name>
    <name evidence="3" type="ORF">CD36_53700</name>
</gene>
<evidence type="ECO:0000256" key="1">
    <source>
        <dbReference type="SAM" id="MobiDB-lite"/>
    </source>
</evidence>
<feature type="region of interest" description="Disordered" evidence="1">
    <location>
        <begin position="366"/>
        <end position="387"/>
    </location>
</feature>